<proteinExistence type="predicted"/>
<evidence type="ECO:0000313" key="2">
    <source>
        <dbReference type="Proteomes" id="UP000077051"/>
    </source>
</evidence>
<sequence length="191" mass="21826">MSLPPCDVLSKNNSLYSHPVLRMLSGIVYPKLLQFDTLEARMRKKKTGVQAFVYKVCPRGCKVYPKKDASDDDGVCDHCGRPKSQAQNMKVLSIGDQLARILSNKTKRNEILSYRKNYQHDPHIYRDYFDGQEYKDCLEKRQREGTDTDEPIFLALYVDGFLSKSNSFAGDTLTMLHVVNLSAPPHLMSIF</sequence>
<name>A0A168NKJ2_MUCCL</name>
<gene>
    <name evidence="1" type="ORF">MUCCIDRAFT_78553</name>
</gene>
<evidence type="ECO:0000313" key="1">
    <source>
        <dbReference type="EMBL" id="OAD06396.1"/>
    </source>
</evidence>
<reference evidence="1 2" key="1">
    <citation type="submission" date="2015-06" db="EMBL/GenBank/DDBJ databases">
        <title>Expansion of signal transduction pathways in fungi by whole-genome duplication.</title>
        <authorList>
            <consortium name="DOE Joint Genome Institute"/>
            <person name="Corrochano L.M."/>
            <person name="Kuo A."/>
            <person name="Marcet-Houben M."/>
            <person name="Polaino S."/>
            <person name="Salamov A."/>
            <person name="Villalobos J.M."/>
            <person name="Alvarez M.I."/>
            <person name="Avalos J."/>
            <person name="Benito E.P."/>
            <person name="Benoit I."/>
            <person name="Burger G."/>
            <person name="Camino L.P."/>
            <person name="Canovas D."/>
            <person name="Cerda-Olmedo E."/>
            <person name="Cheng J.-F."/>
            <person name="Dominguez A."/>
            <person name="Elias M."/>
            <person name="Eslava A.P."/>
            <person name="Glaser F."/>
            <person name="Grimwood J."/>
            <person name="Gutierrez G."/>
            <person name="Heitman J."/>
            <person name="Henrissat B."/>
            <person name="Iturriaga E.A."/>
            <person name="Lang B.F."/>
            <person name="Lavin J.L."/>
            <person name="Lee S."/>
            <person name="Li W."/>
            <person name="Lindquist E."/>
            <person name="Lopez-Garcia S."/>
            <person name="Luque E.M."/>
            <person name="Marcos A.T."/>
            <person name="Martin J."/>
            <person name="Mccluskey K."/>
            <person name="Medina H.R."/>
            <person name="Miralles-Duran A."/>
            <person name="Miyazaki A."/>
            <person name="Munoz-Torres E."/>
            <person name="Oguiza J.A."/>
            <person name="Ohm R."/>
            <person name="Olmedo M."/>
            <person name="Orejas M."/>
            <person name="Ortiz-Castellanos L."/>
            <person name="Pisabarro A.G."/>
            <person name="Rodriguez-Romero J."/>
            <person name="Ruiz-Herrera J."/>
            <person name="Ruiz-Vazquez R."/>
            <person name="Sanz C."/>
            <person name="Schackwitz W."/>
            <person name="Schmutz J."/>
            <person name="Shahriari M."/>
            <person name="Shelest E."/>
            <person name="Silva-Franco F."/>
            <person name="Soanes D."/>
            <person name="Syed K."/>
            <person name="Tagua V.G."/>
            <person name="Talbot N.J."/>
            <person name="Thon M."/>
            <person name="De Vries R.P."/>
            <person name="Wiebenga A."/>
            <person name="Yadav J.S."/>
            <person name="Braun E.L."/>
            <person name="Baker S."/>
            <person name="Garre V."/>
            <person name="Horwitz B."/>
            <person name="Torres-Martinez S."/>
            <person name="Idnurm A."/>
            <person name="Herrera-Estrella A."/>
            <person name="Gabaldon T."/>
            <person name="Grigoriev I.V."/>
        </authorList>
    </citation>
    <scope>NUCLEOTIDE SEQUENCE [LARGE SCALE GENOMIC DNA]</scope>
    <source>
        <strain evidence="1 2">CBS 277.49</strain>
    </source>
</reference>
<accession>A0A168NKJ2</accession>
<dbReference type="Proteomes" id="UP000077051">
    <property type="component" value="Unassembled WGS sequence"/>
</dbReference>
<dbReference type="EMBL" id="AMYB01000002">
    <property type="protein sequence ID" value="OAD06396.1"/>
    <property type="molecule type" value="Genomic_DNA"/>
</dbReference>
<keyword evidence="2" id="KW-1185">Reference proteome</keyword>
<dbReference type="STRING" id="747725.A0A168NKJ2"/>
<comment type="caution">
    <text evidence="1">The sequence shown here is derived from an EMBL/GenBank/DDBJ whole genome shotgun (WGS) entry which is preliminary data.</text>
</comment>
<dbReference type="VEuPathDB" id="FungiDB:MUCCIDRAFT_78553"/>
<dbReference type="AlphaFoldDB" id="A0A168NKJ2"/>
<organism evidence="1 2">
    <name type="scientific">Mucor lusitanicus CBS 277.49</name>
    <dbReference type="NCBI Taxonomy" id="747725"/>
    <lineage>
        <taxon>Eukaryota</taxon>
        <taxon>Fungi</taxon>
        <taxon>Fungi incertae sedis</taxon>
        <taxon>Mucoromycota</taxon>
        <taxon>Mucoromycotina</taxon>
        <taxon>Mucoromycetes</taxon>
        <taxon>Mucorales</taxon>
        <taxon>Mucorineae</taxon>
        <taxon>Mucoraceae</taxon>
        <taxon>Mucor</taxon>
    </lineage>
</organism>
<dbReference type="OrthoDB" id="2202621at2759"/>
<protein>
    <submittedName>
        <fullName evidence="1">Uncharacterized protein</fullName>
    </submittedName>
</protein>